<dbReference type="GeneID" id="14866259"/>
<evidence type="ECO:0000256" key="5">
    <source>
        <dbReference type="ARBA" id="ARBA00022737"/>
    </source>
</evidence>
<evidence type="ECO:0000256" key="13">
    <source>
        <dbReference type="SAM" id="MobiDB-lite"/>
    </source>
</evidence>
<evidence type="ECO:0000256" key="8">
    <source>
        <dbReference type="ARBA" id="ARBA00023015"/>
    </source>
</evidence>
<dbReference type="PROSITE" id="PS00782">
    <property type="entry name" value="TFIIB"/>
    <property type="match status" value="1"/>
</dbReference>
<dbReference type="PROSITE" id="PS51134">
    <property type="entry name" value="ZF_TFIIB"/>
    <property type="match status" value="1"/>
</dbReference>
<keyword evidence="5" id="KW-0677">Repeat</keyword>
<dbReference type="SMART" id="SM00385">
    <property type="entry name" value="CYCLIN"/>
    <property type="match status" value="2"/>
</dbReference>
<dbReference type="STRING" id="1054147.F4QDI6"/>
<dbReference type="OrthoDB" id="25790at2759"/>
<comment type="subcellular location">
    <subcellularLocation>
        <location evidence="1">Nucleus</location>
    </subcellularLocation>
</comment>
<dbReference type="InterPro" id="IPR013137">
    <property type="entry name" value="Znf_TFIIB"/>
</dbReference>
<dbReference type="GO" id="GO:0017025">
    <property type="term" value="F:TBP-class protein binding"/>
    <property type="evidence" value="ECO:0007669"/>
    <property type="project" value="InterPro"/>
</dbReference>
<dbReference type="GO" id="GO:0008270">
    <property type="term" value="F:zinc ion binding"/>
    <property type="evidence" value="ECO:0007669"/>
    <property type="project" value="UniProtKB-KW"/>
</dbReference>
<dbReference type="InterPro" id="IPR013763">
    <property type="entry name" value="Cyclin-like_dom"/>
</dbReference>
<evidence type="ECO:0000256" key="3">
    <source>
        <dbReference type="ARBA" id="ARBA00013932"/>
    </source>
</evidence>
<keyword evidence="9" id="KW-0804">Transcription</keyword>
<dbReference type="GO" id="GO:0016251">
    <property type="term" value="F:RNA polymerase II general transcription initiation factor activity"/>
    <property type="evidence" value="ECO:0007669"/>
    <property type="project" value="TreeGrafter"/>
</dbReference>
<dbReference type="Proteomes" id="UP000007797">
    <property type="component" value="Unassembled WGS sequence"/>
</dbReference>
<dbReference type="CDD" id="cd20551">
    <property type="entry name" value="CYCLIN_TFIIB_rpt1"/>
    <property type="match status" value="1"/>
</dbReference>
<dbReference type="InterPro" id="IPR013150">
    <property type="entry name" value="TFIIB_cyclin"/>
</dbReference>
<evidence type="ECO:0000256" key="1">
    <source>
        <dbReference type="ARBA" id="ARBA00004123"/>
    </source>
</evidence>
<evidence type="ECO:0000259" key="14">
    <source>
        <dbReference type="PROSITE" id="PS51134"/>
    </source>
</evidence>
<evidence type="ECO:0000256" key="9">
    <source>
        <dbReference type="ARBA" id="ARBA00023163"/>
    </source>
</evidence>
<dbReference type="OMA" id="DHDQRMK"/>
<gene>
    <name evidence="15" type="primary">gtf2b</name>
    <name evidence="15" type="ORF">DFA_11544</name>
</gene>
<dbReference type="GO" id="GO:0006367">
    <property type="term" value="P:transcription initiation at RNA polymerase II promoter"/>
    <property type="evidence" value="ECO:0007669"/>
    <property type="project" value="TreeGrafter"/>
</dbReference>
<evidence type="ECO:0000313" key="16">
    <source>
        <dbReference type="Proteomes" id="UP000007797"/>
    </source>
</evidence>
<dbReference type="GO" id="GO:0070897">
    <property type="term" value="P:transcription preinitiation complex assembly"/>
    <property type="evidence" value="ECO:0007669"/>
    <property type="project" value="InterPro"/>
</dbReference>
<organism evidence="15 16">
    <name type="scientific">Cavenderia fasciculata</name>
    <name type="common">Slime mold</name>
    <name type="synonym">Dictyostelium fasciculatum</name>
    <dbReference type="NCBI Taxonomy" id="261658"/>
    <lineage>
        <taxon>Eukaryota</taxon>
        <taxon>Amoebozoa</taxon>
        <taxon>Evosea</taxon>
        <taxon>Eumycetozoa</taxon>
        <taxon>Dictyostelia</taxon>
        <taxon>Acytosteliales</taxon>
        <taxon>Cavenderiaceae</taxon>
        <taxon>Cavenderia</taxon>
    </lineage>
</organism>
<dbReference type="CDD" id="cd20552">
    <property type="entry name" value="CYCLIN_TFIIB_rpt2"/>
    <property type="match status" value="1"/>
</dbReference>
<dbReference type="GO" id="GO:0097550">
    <property type="term" value="C:transcription preinitiation complex"/>
    <property type="evidence" value="ECO:0007669"/>
    <property type="project" value="TreeGrafter"/>
</dbReference>
<dbReference type="EMBL" id="GL883029">
    <property type="protein sequence ID" value="EGG13783.1"/>
    <property type="molecule type" value="Genomic_DNA"/>
</dbReference>
<dbReference type="InterPro" id="IPR000812">
    <property type="entry name" value="TFIIB"/>
</dbReference>
<dbReference type="InterPro" id="IPR036915">
    <property type="entry name" value="Cyclin-like_sf"/>
</dbReference>
<dbReference type="Pfam" id="PF00382">
    <property type="entry name" value="TFIIB"/>
    <property type="match status" value="2"/>
</dbReference>
<protein>
    <recommendedName>
        <fullName evidence="3">Transcription initiation factor IIB</fullName>
    </recommendedName>
    <alternativeName>
        <fullName evidence="11">General transcription factor TFIIB</fullName>
    </alternativeName>
</protein>
<dbReference type="FunFam" id="1.10.472.10:FF:000008">
    <property type="entry name" value="Transcription initiation factor IIB"/>
    <property type="match status" value="1"/>
</dbReference>
<dbReference type="RefSeq" id="XP_004350491.1">
    <property type="nucleotide sequence ID" value="XM_004350440.1"/>
</dbReference>
<comment type="similarity">
    <text evidence="2">Belongs to the TFIIB family.</text>
</comment>
<dbReference type="PRINTS" id="PR00685">
    <property type="entry name" value="TIFACTORIIB"/>
</dbReference>
<feature type="region of interest" description="Disordered" evidence="13">
    <location>
        <begin position="69"/>
        <end position="88"/>
    </location>
</feature>
<sequence>MNKPQTHTAAPPLPPGKKDALLNKVTCPVCKDPDPDVVEDYARGDLICRRCGCVIGDRIVDEHSEWRTFSNSESTGADPNRVGGPNNPLLREGGLSTVIGKGTGKDASVLSRMQNRGALGSGDRSLLAAFKEIEKMSDHIGLPQTVQDTAKELFRQMDDRKPMKGKSADGMLAASLYMACRIDGIARTFKEVCALSNNVSKKELAKCYKQMREALGDVHSLHAISTDDFMTRFCSNLSLPNDVKKAADHVSRTAIDLGIVAGKNPLSVTAAAIYLVSQLSADKRTQKAISDVSGVSEVTIRNVYKDLYSKRDSLLPPNSPFLQNVSDLPST</sequence>
<dbReference type="GO" id="GO:0005634">
    <property type="term" value="C:nucleus"/>
    <property type="evidence" value="ECO:0007669"/>
    <property type="project" value="UniProtKB-SubCell"/>
</dbReference>
<dbReference type="Gene3D" id="1.10.472.170">
    <property type="match status" value="1"/>
</dbReference>
<evidence type="ECO:0000313" key="15">
    <source>
        <dbReference type="EMBL" id="EGG13783.1"/>
    </source>
</evidence>
<keyword evidence="7" id="KW-0862">Zinc</keyword>
<evidence type="ECO:0000256" key="7">
    <source>
        <dbReference type="ARBA" id="ARBA00022833"/>
    </source>
</evidence>
<keyword evidence="16" id="KW-1185">Reference proteome</keyword>
<evidence type="ECO:0000256" key="10">
    <source>
        <dbReference type="ARBA" id="ARBA00023242"/>
    </source>
</evidence>
<keyword evidence="6 12" id="KW-0863">Zinc-finger</keyword>
<dbReference type="PANTHER" id="PTHR11618">
    <property type="entry name" value="TRANSCRIPTION INITIATION FACTOR IIB-RELATED"/>
    <property type="match status" value="1"/>
</dbReference>
<evidence type="ECO:0000256" key="11">
    <source>
        <dbReference type="ARBA" id="ARBA00031706"/>
    </source>
</evidence>
<keyword evidence="4" id="KW-0479">Metal-binding</keyword>
<evidence type="ECO:0000256" key="2">
    <source>
        <dbReference type="ARBA" id="ARBA00010857"/>
    </source>
</evidence>
<dbReference type="Pfam" id="PF08271">
    <property type="entry name" value="Zn_Ribbon_TF"/>
    <property type="match status" value="1"/>
</dbReference>
<evidence type="ECO:0000256" key="12">
    <source>
        <dbReference type="PROSITE-ProRule" id="PRU00469"/>
    </source>
</evidence>
<dbReference type="SUPFAM" id="SSF57783">
    <property type="entry name" value="Zinc beta-ribbon"/>
    <property type="match status" value="1"/>
</dbReference>
<dbReference type="InterPro" id="IPR023486">
    <property type="entry name" value="TFIIB_CS"/>
</dbReference>
<dbReference type="SUPFAM" id="SSF47954">
    <property type="entry name" value="Cyclin-like"/>
    <property type="match status" value="2"/>
</dbReference>
<evidence type="ECO:0000256" key="6">
    <source>
        <dbReference type="ARBA" id="ARBA00022771"/>
    </source>
</evidence>
<name>F4QDI6_CACFS</name>
<keyword evidence="8" id="KW-0805">Transcription regulation</keyword>
<dbReference type="KEGG" id="dfa:DFA_11544"/>
<dbReference type="AlphaFoldDB" id="F4QDI6"/>
<dbReference type="FunFam" id="1.10.472.10:FF:000019">
    <property type="entry name" value="transcription initiation factor IIB"/>
    <property type="match status" value="1"/>
</dbReference>
<dbReference type="Gene3D" id="1.10.472.10">
    <property type="entry name" value="Cyclin-like"/>
    <property type="match status" value="1"/>
</dbReference>
<proteinExistence type="inferred from homology"/>
<accession>F4QDI6</accession>
<dbReference type="FunFam" id="1.10.472.170:FF:000001">
    <property type="entry name" value="Transcription initiation factor IIB"/>
    <property type="match status" value="1"/>
</dbReference>
<dbReference type="PANTHER" id="PTHR11618:SF13">
    <property type="entry name" value="TRANSCRIPTION INITIATION FACTOR IIB"/>
    <property type="match status" value="1"/>
</dbReference>
<reference evidence="16" key="1">
    <citation type="journal article" date="2011" name="Genome Res.">
        <title>Phylogeny-wide analysis of social amoeba genomes highlights ancient origins for complex intercellular communication.</title>
        <authorList>
            <person name="Heidel A.J."/>
            <person name="Lawal H.M."/>
            <person name="Felder M."/>
            <person name="Schilde C."/>
            <person name="Helps N.R."/>
            <person name="Tunggal B."/>
            <person name="Rivero F."/>
            <person name="John U."/>
            <person name="Schleicher M."/>
            <person name="Eichinger L."/>
            <person name="Platzer M."/>
            <person name="Noegel A.A."/>
            <person name="Schaap P."/>
            <person name="Gloeckner G."/>
        </authorList>
    </citation>
    <scope>NUCLEOTIDE SEQUENCE [LARGE SCALE GENOMIC DNA]</scope>
    <source>
        <strain evidence="16">SH3</strain>
    </source>
</reference>
<feature type="domain" description="TFIIB-type" evidence="14">
    <location>
        <begin position="23"/>
        <end position="56"/>
    </location>
</feature>
<evidence type="ECO:0000256" key="4">
    <source>
        <dbReference type="ARBA" id="ARBA00022723"/>
    </source>
</evidence>
<keyword evidence="10" id="KW-0539">Nucleus</keyword>